<sequence>MDIQSRSRSPNGVSVLKIEYYNHPTPNIIGQWVDELDAGFELSRNEEVHLLTIWLTPMSFSPATPRLKVGQVAAIHVETTLSRSVTFRSPGFYSLPSRTLQNQYRSSSGEKLTALSWLLNVDSDIIRAVISPNGSRKGQILVPEMDPPFDLVQKVYFETQNSNGDVETITAAKAYLRDQATVGLEFVYTSSSRAKIGDFDTDTHQTVHFAPNTRIVGFSTTTTEVEEEELRQIELRLNEMISLNKTDLKSP</sequence>
<organism evidence="1 2">
    <name type="scientific">Talaromyces islandicus</name>
    <name type="common">Penicillium islandicum</name>
    <dbReference type="NCBI Taxonomy" id="28573"/>
    <lineage>
        <taxon>Eukaryota</taxon>
        <taxon>Fungi</taxon>
        <taxon>Dikarya</taxon>
        <taxon>Ascomycota</taxon>
        <taxon>Pezizomycotina</taxon>
        <taxon>Eurotiomycetes</taxon>
        <taxon>Eurotiomycetidae</taxon>
        <taxon>Eurotiales</taxon>
        <taxon>Trichocomaceae</taxon>
        <taxon>Talaromyces</taxon>
        <taxon>Talaromyces sect. Islandici</taxon>
    </lineage>
</organism>
<dbReference type="STRING" id="28573.A0A0U1LXY5"/>
<evidence type="ECO:0000313" key="2">
    <source>
        <dbReference type="Proteomes" id="UP000054383"/>
    </source>
</evidence>
<dbReference type="Proteomes" id="UP000054383">
    <property type="component" value="Unassembled WGS sequence"/>
</dbReference>
<accession>A0A0U1LXY5</accession>
<evidence type="ECO:0000313" key="1">
    <source>
        <dbReference type="EMBL" id="CRG87696.1"/>
    </source>
</evidence>
<protein>
    <submittedName>
        <fullName evidence="1">Uncharacterized protein</fullName>
    </submittedName>
</protein>
<reference evidence="1 2" key="1">
    <citation type="submission" date="2015-04" db="EMBL/GenBank/DDBJ databases">
        <authorList>
            <person name="Syromyatnikov M.Y."/>
            <person name="Popov V.N."/>
        </authorList>
    </citation>
    <scope>NUCLEOTIDE SEQUENCE [LARGE SCALE GENOMIC DNA]</scope>
    <source>
        <strain evidence="1">WF-38-12</strain>
    </source>
</reference>
<gene>
    <name evidence="1" type="ORF">PISL3812_04716</name>
</gene>
<dbReference type="OMA" id="WREVWCK"/>
<dbReference type="EMBL" id="CVMT01000003">
    <property type="protein sequence ID" value="CRG87696.1"/>
    <property type="molecule type" value="Genomic_DNA"/>
</dbReference>
<proteinExistence type="predicted"/>
<dbReference type="OrthoDB" id="4353558at2759"/>
<keyword evidence="2" id="KW-1185">Reference proteome</keyword>
<dbReference type="AlphaFoldDB" id="A0A0U1LXY5"/>
<name>A0A0U1LXY5_TALIS</name>